<dbReference type="InterPro" id="IPR020578">
    <property type="entry name" value="Aminotrans_V_PyrdxlP_BS"/>
</dbReference>
<dbReference type="GO" id="GO:0046872">
    <property type="term" value="F:metal ion binding"/>
    <property type="evidence" value="ECO:0007669"/>
    <property type="project" value="UniProtKB-KW"/>
</dbReference>
<keyword evidence="8" id="KW-0411">Iron-sulfur</keyword>
<comment type="cofactor">
    <cofactor evidence="1">
        <name>pyridoxal 5'-phosphate</name>
        <dbReference type="ChEBI" id="CHEBI:597326"/>
    </cofactor>
</comment>
<dbReference type="InterPro" id="IPR015422">
    <property type="entry name" value="PyrdxlP-dep_Trfase_small"/>
</dbReference>
<dbReference type="PROSITE" id="PS00595">
    <property type="entry name" value="AA_TRANSFER_CLASS_5"/>
    <property type="match status" value="1"/>
</dbReference>
<evidence type="ECO:0000259" key="9">
    <source>
        <dbReference type="Pfam" id="PF00266"/>
    </source>
</evidence>
<evidence type="ECO:0000256" key="7">
    <source>
        <dbReference type="ARBA" id="ARBA00023004"/>
    </source>
</evidence>
<dbReference type="GO" id="GO:0051536">
    <property type="term" value="F:iron-sulfur cluster binding"/>
    <property type="evidence" value="ECO:0007669"/>
    <property type="project" value="UniProtKB-KW"/>
</dbReference>
<dbReference type="Gene3D" id="3.40.640.10">
    <property type="entry name" value="Type I PLP-dependent aspartate aminotransferase-like (Major domain)"/>
    <property type="match status" value="1"/>
</dbReference>
<protein>
    <recommendedName>
        <fullName evidence="3">cysteine desulfurase</fullName>
        <ecNumber evidence="3">2.8.1.7</ecNumber>
    </recommendedName>
</protein>
<dbReference type="PIRSF" id="PIRSF005572">
    <property type="entry name" value="NifS"/>
    <property type="match status" value="1"/>
</dbReference>
<dbReference type="SUPFAM" id="SSF53383">
    <property type="entry name" value="PLP-dependent transferases"/>
    <property type="match status" value="1"/>
</dbReference>
<reference evidence="10" key="1">
    <citation type="submission" date="2018-10" db="EMBL/GenBank/DDBJ databases">
        <authorList>
            <person name="Aoki K."/>
        </authorList>
    </citation>
    <scope>NUCLEOTIDE SEQUENCE</scope>
</reference>
<comment type="similarity">
    <text evidence="2">Belongs to the class-V pyridoxal-phosphate-dependent aminotransferase family. NifS/IscS subfamily.</text>
</comment>
<dbReference type="AlphaFoldDB" id="A0A3B1E5C5"/>
<keyword evidence="5" id="KW-0479">Metal-binding</keyword>
<keyword evidence="4 10" id="KW-0808">Transferase</keyword>
<evidence type="ECO:0000256" key="4">
    <source>
        <dbReference type="ARBA" id="ARBA00022679"/>
    </source>
</evidence>
<proteinExistence type="inferred from homology"/>
<sequence>MEVYLDNNSTTQIDPAVQALYCESTKFFGNANVIYKQGIETRKELNIAYDKLYNSLNASDDDDIVFTSSTTEGNNTVIKTFLDAFLKGSGKNHIISTVAEHASVKSPLNYCKSFGMEVTYLCTDENGLISIEELKNTITDKTALVTVLFASNETGAIQPIKDIARICQGQNIPFHTDAAQAIGKIKIDLQDLGVDYFTWSAHKFHGPKGVGGLFVKANTPYVSLIHGSKNVMGGKRAGSIYNNGAFAMAQALEIANSDMNIAYIKNHIGVLRDKLEEAILDIPDTKSYVPKEYRLNNIVVASFKGIEGEAMLWDMNENGIYISTGSSCSSEDLEASAVVEALGEKVEIANATVMFALSKFTTSEEIDYVIENLQPITKRIREISMTYAKQEAFSAYIEDH</sequence>
<accession>A0A3B1E5C5</accession>
<keyword evidence="7" id="KW-0408">Iron</keyword>
<dbReference type="Gene3D" id="3.90.1150.10">
    <property type="entry name" value="Aspartate Aminotransferase, domain 1"/>
    <property type="match status" value="1"/>
</dbReference>
<evidence type="ECO:0000256" key="6">
    <source>
        <dbReference type="ARBA" id="ARBA00022898"/>
    </source>
</evidence>
<evidence type="ECO:0000256" key="2">
    <source>
        <dbReference type="ARBA" id="ARBA00006490"/>
    </source>
</evidence>
<organism evidence="10">
    <name type="scientific">hydrothermal vent metagenome</name>
    <dbReference type="NCBI Taxonomy" id="652676"/>
    <lineage>
        <taxon>unclassified sequences</taxon>
        <taxon>metagenomes</taxon>
        <taxon>ecological metagenomes</taxon>
    </lineage>
</organism>
<evidence type="ECO:0000256" key="3">
    <source>
        <dbReference type="ARBA" id="ARBA00012239"/>
    </source>
</evidence>
<evidence type="ECO:0000256" key="5">
    <source>
        <dbReference type="ARBA" id="ARBA00022723"/>
    </source>
</evidence>
<dbReference type="PANTHER" id="PTHR11601">
    <property type="entry name" value="CYSTEINE DESULFURYLASE FAMILY MEMBER"/>
    <property type="match status" value="1"/>
</dbReference>
<evidence type="ECO:0000256" key="1">
    <source>
        <dbReference type="ARBA" id="ARBA00001933"/>
    </source>
</evidence>
<dbReference type="PANTHER" id="PTHR11601:SF34">
    <property type="entry name" value="CYSTEINE DESULFURASE"/>
    <property type="match status" value="1"/>
</dbReference>
<dbReference type="InterPro" id="IPR015421">
    <property type="entry name" value="PyrdxlP-dep_Trfase_major"/>
</dbReference>
<name>A0A3B1E5C5_9ZZZZ</name>
<dbReference type="EC" id="2.8.1.7" evidence="3"/>
<dbReference type="GO" id="GO:0031071">
    <property type="term" value="F:cysteine desulfurase activity"/>
    <property type="evidence" value="ECO:0007669"/>
    <property type="project" value="UniProtKB-EC"/>
</dbReference>
<evidence type="ECO:0000313" key="10">
    <source>
        <dbReference type="EMBL" id="VAY87789.1"/>
    </source>
</evidence>
<evidence type="ECO:0000256" key="8">
    <source>
        <dbReference type="ARBA" id="ARBA00023014"/>
    </source>
</evidence>
<dbReference type="Pfam" id="PF00266">
    <property type="entry name" value="Aminotran_5"/>
    <property type="match status" value="1"/>
</dbReference>
<dbReference type="EMBL" id="UOYO01000035">
    <property type="protein sequence ID" value="VAY87789.1"/>
    <property type="molecule type" value="Genomic_DNA"/>
</dbReference>
<dbReference type="InterPro" id="IPR000192">
    <property type="entry name" value="Aminotrans_V_dom"/>
</dbReference>
<dbReference type="InterPro" id="IPR016454">
    <property type="entry name" value="Cysteine_dSase"/>
</dbReference>
<keyword evidence="6" id="KW-0663">Pyridoxal phosphate</keyword>
<feature type="domain" description="Aminotransferase class V" evidence="9">
    <location>
        <begin position="3"/>
        <end position="369"/>
    </location>
</feature>
<dbReference type="InterPro" id="IPR015424">
    <property type="entry name" value="PyrdxlP-dep_Trfase"/>
</dbReference>
<gene>
    <name evidence="10" type="ORF">MNB_ARC-1_94</name>
</gene>